<evidence type="ECO:0000256" key="1">
    <source>
        <dbReference type="ARBA" id="ARBA00022801"/>
    </source>
</evidence>
<evidence type="ECO:0000313" key="3">
    <source>
        <dbReference type="EMBL" id="SIO04849.1"/>
    </source>
</evidence>
<dbReference type="Pfam" id="PF00293">
    <property type="entry name" value="NUDIX"/>
    <property type="match status" value="1"/>
</dbReference>
<dbReference type="PROSITE" id="PS51462">
    <property type="entry name" value="NUDIX"/>
    <property type="match status" value="1"/>
</dbReference>
<dbReference type="PANTHER" id="PTHR11839">
    <property type="entry name" value="UDP/ADP-SUGAR PYROPHOSPHATASE"/>
    <property type="match status" value="1"/>
</dbReference>
<dbReference type="Proteomes" id="UP000198461">
    <property type="component" value="Unassembled WGS sequence"/>
</dbReference>
<dbReference type="EMBL" id="FSRE01000003">
    <property type="protein sequence ID" value="SIO04849.1"/>
    <property type="molecule type" value="Genomic_DNA"/>
</dbReference>
<proteinExistence type="predicted"/>
<dbReference type="GO" id="GO:0019693">
    <property type="term" value="P:ribose phosphate metabolic process"/>
    <property type="evidence" value="ECO:0007669"/>
    <property type="project" value="TreeGrafter"/>
</dbReference>
<keyword evidence="4" id="KW-1185">Reference proteome</keyword>
<dbReference type="GO" id="GO:0006753">
    <property type="term" value="P:nucleoside phosphate metabolic process"/>
    <property type="evidence" value="ECO:0007669"/>
    <property type="project" value="TreeGrafter"/>
</dbReference>
<feature type="domain" description="Nudix hydrolase" evidence="2">
    <location>
        <begin position="42"/>
        <end position="173"/>
    </location>
</feature>
<evidence type="ECO:0000313" key="4">
    <source>
        <dbReference type="Proteomes" id="UP000198461"/>
    </source>
</evidence>
<name>A0A1N6GBB7_9GAMM</name>
<protein>
    <submittedName>
        <fullName evidence="3">ADP-ribose diphosphatase</fullName>
    </submittedName>
</protein>
<accession>A0A1N6GBB7</accession>
<dbReference type="GO" id="GO:0005829">
    <property type="term" value="C:cytosol"/>
    <property type="evidence" value="ECO:0007669"/>
    <property type="project" value="TreeGrafter"/>
</dbReference>
<dbReference type="InterPro" id="IPR000086">
    <property type="entry name" value="NUDIX_hydrolase_dom"/>
</dbReference>
<dbReference type="SUPFAM" id="SSF55811">
    <property type="entry name" value="Nudix"/>
    <property type="match status" value="1"/>
</dbReference>
<dbReference type="GO" id="GO:0019144">
    <property type="term" value="F:ADP-sugar diphosphatase activity"/>
    <property type="evidence" value="ECO:0007669"/>
    <property type="project" value="TreeGrafter"/>
</dbReference>
<dbReference type="RefSeq" id="WP_234947377.1">
    <property type="nucleotide sequence ID" value="NZ_FSRE01000003.1"/>
</dbReference>
<keyword evidence="1" id="KW-0378">Hydrolase</keyword>
<reference evidence="3 4" key="1">
    <citation type="submission" date="2016-11" db="EMBL/GenBank/DDBJ databases">
        <authorList>
            <person name="Jaros S."/>
            <person name="Januszkiewicz K."/>
            <person name="Wedrychowicz H."/>
        </authorList>
    </citation>
    <scope>NUCLEOTIDE SEQUENCE [LARGE SCALE GENOMIC DNA]</scope>
    <source>
        <strain evidence="3 4">DSM 17737</strain>
    </source>
</reference>
<dbReference type="PANTHER" id="PTHR11839:SF12">
    <property type="entry name" value="ADP COMPOUNDS HYDROLASE NUDE"/>
    <property type="match status" value="1"/>
</dbReference>
<dbReference type="NCBIfam" id="NF008736">
    <property type="entry name" value="PRK11762.1"/>
    <property type="match status" value="1"/>
</dbReference>
<evidence type="ECO:0000259" key="2">
    <source>
        <dbReference type="PROSITE" id="PS51462"/>
    </source>
</evidence>
<dbReference type="STRING" id="364032.SAMN05443662_1271"/>
<gene>
    <name evidence="3" type="ORF">SAMN05443662_1271</name>
</gene>
<sequence length="181" mass="19930">MKTLPQILSQRVVARSRIFTVEALDLRFSNGAEVGFERLQSGLNGAVLIVPITDDDQLVLIREYAAGMGRYELGFPKGKVDAGEGWREASVRECMEEAGYRPGQVTLLDSVSLSAGYMNHVTHLVAAEALVPATLPGDEPEPLDVIHWPLGDWKALLDEPEFSEGRAYAALLRTLLHKEML</sequence>
<dbReference type="AlphaFoldDB" id="A0A1N6GBB7"/>
<dbReference type="InterPro" id="IPR015797">
    <property type="entry name" value="NUDIX_hydrolase-like_dom_sf"/>
</dbReference>
<dbReference type="Gene3D" id="3.90.79.10">
    <property type="entry name" value="Nucleoside Triphosphate Pyrophosphohydrolase"/>
    <property type="match status" value="1"/>
</dbReference>
<organism evidence="3 4">
    <name type="scientific">Sulfurivirga caldicuralii</name>
    <dbReference type="NCBI Taxonomy" id="364032"/>
    <lineage>
        <taxon>Bacteria</taxon>
        <taxon>Pseudomonadati</taxon>
        <taxon>Pseudomonadota</taxon>
        <taxon>Gammaproteobacteria</taxon>
        <taxon>Thiotrichales</taxon>
        <taxon>Piscirickettsiaceae</taxon>
        <taxon>Sulfurivirga</taxon>
    </lineage>
</organism>